<keyword evidence="2" id="KW-1185">Reference proteome</keyword>
<dbReference type="AlphaFoldDB" id="A0A2P7S316"/>
<evidence type="ECO:0000313" key="1">
    <source>
        <dbReference type="EMBL" id="PSJ56870.1"/>
    </source>
</evidence>
<organism evidence="1 2">
    <name type="scientific">Pseudaminobacter soli</name>
    <name type="common">ex Li et al. 2025</name>
    <dbReference type="NCBI Taxonomy" id="1295366"/>
    <lineage>
        <taxon>Bacteria</taxon>
        <taxon>Pseudomonadati</taxon>
        <taxon>Pseudomonadota</taxon>
        <taxon>Alphaproteobacteria</taxon>
        <taxon>Hyphomicrobiales</taxon>
        <taxon>Phyllobacteriaceae</taxon>
        <taxon>Pseudaminobacter</taxon>
    </lineage>
</organism>
<dbReference type="Gene3D" id="2.60.120.580">
    <property type="entry name" value="Acetamidase/Formamidase-like domains"/>
    <property type="match status" value="2"/>
</dbReference>
<proteinExistence type="predicted"/>
<sequence length="324" mass="34711">MIGGHPLTIHHLAANPETVRRGTLDGRFPPVLTVVSGDTVTIQTLSGHEIINPPAELGHDIPPAVRAVLSAVAPGMGPHIISGPVAIAGAEPGDMLEVRIDRIEPSMDWGFCLFSPLGGTLPGKFQSGDLRFIPIDMEKRTCALPWGPELPLAPFFGIMATAPRLAYGTLSTKEPRDFGGNMDNRELVEGSTLFLPVWVPGANFMVGDGHGIQGDGEVCGTALETSLNGTFTFILHKGGGIDAPRLKFPRAETPTHYLTMGMNEDLDAAMRDALDEMIDLICERTGWSPGEAYMSCSFAVDFRVTQTVNGQKGVHGMLRKGLLF</sequence>
<comment type="caution">
    <text evidence="1">The sequence shown here is derived from an EMBL/GenBank/DDBJ whole genome shotgun (WGS) entry which is preliminary data.</text>
</comment>
<dbReference type="InterPro" id="IPR004304">
    <property type="entry name" value="FmdA_AmdA"/>
</dbReference>
<reference evidence="1 2" key="1">
    <citation type="submission" date="2018-03" db="EMBL/GenBank/DDBJ databases">
        <title>The draft genome of Mesorhizobium soli JCM 19897.</title>
        <authorList>
            <person name="Li L."/>
            <person name="Liu L."/>
            <person name="Liang L."/>
            <person name="Wang T."/>
            <person name="Zhang X."/>
        </authorList>
    </citation>
    <scope>NUCLEOTIDE SEQUENCE [LARGE SCALE GENOMIC DNA]</scope>
    <source>
        <strain evidence="1 2">JCM 19897</strain>
    </source>
</reference>
<dbReference type="EMBL" id="PXYL01000016">
    <property type="protein sequence ID" value="PSJ56870.1"/>
    <property type="molecule type" value="Genomic_DNA"/>
</dbReference>
<dbReference type="SUPFAM" id="SSF141130">
    <property type="entry name" value="Acetamidase/Formamidase-like"/>
    <property type="match status" value="1"/>
</dbReference>
<dbReference type="Pfam" id="PF03069">
    <property type="entry name" value="FmdA_AmdA"/>
    <property type="match status" value="2"/>
</dbReference>
<evidence type="ECO:0000313" key="2">
    <source>
        <dbReference type="Proteomes" id="UP000240653"/>
    </source>
</evidence>
<dbReference type="PANTHER" id="PTHR31891">
    <property type="entry name" value="FORMAMIDASE C869.04-RELATED"/>
    <property type="match status" value="1"/>
</dbReference>
<dbReference type="PANTHER" id="PTHR31891:SF1">
    <property type="entry name" value="FORMAMIDASE C869.04-RELATED"/>
    <property type="match status" value="1"/>
</dbReference>
<accession>A0A2P7S316</accession>
<dbReference type="Gene3D" id="3.10.28.20">
    <property type="entry name" value="Acetamidase/Formamidase-like domains"/>
    <property type="match status" value="1"/>
</dbReference>
<dbReference type="GO" id="GO:0016811">
    <property type="term" value="F:hydrolase activity, acting on carbon-nitrogen (but not peptide) bonds, in linear amides"/>
    <property type="evidence" value="ECO:0007669"/>
    <property type="project" value="InterPro"/>
</dbReference>
<dbReference type="OrthoDB" id="9785236at2"/>
<protein>
    <submittedName>
        <fullName evidence="1">Amidase</fullName>
    </submittedName>
</protein>
<gene>
    <name evidence="1" type="ORF">C7I85_23580</name>
</gene>
<dbReference type="Proteomes" id="UP000240653">
    <property type="component" value="Unassembled WGS sequence"/>
</dbReference>
<name>A0A2P7S316_9HYPH</name>